<protein>
    <submittedName>
        <fullName evidence="1">DUF6270 domain-containing protein</fullName>
    </submittedName>
</protein>
<organism evidence="1 2">
    <name type="scientific">Scopulibacillus cellulosilyticus</name>
    <dbReference type="NCBI Taxonomy" id="2665665"/>
    <lineage>
        <taxon>Bacteria</taxon>
        <taxon>Bacillati</taxon>
        <taxon>Bacillota</taxon>
        <taxon>Bacilli</taxon>
        <taxon>Bacillales</taxon>
        <taxon>Sporolactobacillaceae</taxon>
        <taxon>Scopulibacillus</taxon>
    </lineage>
</organism>
<name>A0ABW2PWF2_9BACL</name>
<proteinExistence type="predicted"/>
<evidence type="ECO:0000313" key="2">
    <source>
        <dbReference type="Proteomes" id="UP001596505"/>
    </source>
</evidence>
<gene>
    <name evidence="1" type="ORF">ACFQRG_08350</name>
</gene>
<evidence type="ECO:0000313" key="1">
    <source>
        <dbReference type="EMBL" id="MFC7392992.1"/>
    </source>
</evidence>
<dbReference type="InterPro" id="IPR046237">
    <property type="entry name" value="DUF6270"/>
</dbReference>
<keyword evidence="2" id="KW-1185">Reference proteome</keyword>
<reference evidence="2" key="1">
    <citation type="journal article" date="2019" name="Int. J. Syst. Evol. Microbiol.">
        <title>The Global Catalogue of Microorganisms (GCM) 10K type strain sequencing project: providing services to taxonomists for standard genome sequencing and annotation.</title>
        <authorList>
            <consortium name="The Broad Institute Genomics Platform"/>
            <consortium name="The Broad Institute Genome Sequencing Center for Infectious Disease"/>
            <person name="Wu L."/>
            <person name="Ma J."/>
        </authorList>
    </citation>
    <scope>NUCLEOTIDE SEQUENCE [LARGE SCALE GENOMIC DNA]</scope>
    <source>
        <strain evidence="2">CGMCC 1.16305</strain>
    </source>
</reference>
<dbReference type="Pfam" id="PF19786">
    <property type="entry name" value="DUF6270"/>
    <property type="match status" value="1"/>
</dbReference>
<dbReference type="Proteomes" id="UP001596505">
    <property type="component" value="Unassembled WGS sequence"/>
</dbReference>
<comment type="caution">
    <text evidence="1">The sequence shown here is derived from an EMBL/GenBank/DDBJ whole genome shotgun (WGS) entry which is preliminary data.</text>
</comment>
<sequence length="271" mass="32640">MDIKMTRKIKVGVIGSCVSRDVFNSKFINNYKDIYECVSTAWQSSIISFVSNPVPALPNNLNLEVIKTKHRQNTVLRDLTKPYRDEMIDMQPDYIIFDFYADIRYGTVKYLDSCFTDNPNGLRHTDFYKNTHFEKFNYRTDKHRLFEKILASLDDLQEWLRNNLPRTKLLINRFRYADVYINEVNKMVFFDKKKYHFLDKENKIYEELYEIIEQEYPDIRFIRQDINFYTSDGAHAFGVSPWHFSKKYYLDFYSQLNEFVLKDIIENQSVL</sequence>
<accession>A0ABW2PWF2</accession>
<dbReference type="EMBL" id="JBHTCO010000007">
    <property type="protein sequence ID" value="MFC7392992.1"/>
    <property type="molecule type" value="Genomic_DNA"/>
</dbReference>